<keyword evidence="4 6" id="KW-0274">FAD</keyword>
<dbReference type="Pfam" id="PF00441">
    <property type="entry name" value="Acyl-CoA_dh_1"/>
    <property type="match status" value="1"/>
</dbReference>
<evidence type="ECO:0000256" key="5">
    <source>
        <dbReference type="ARBA" id="ARBA00023002"/>
    </source>
</evidence>
<keyword evidence="11" id="KW-1185">Reference proteome</keyword>
<comment type="similarity">
    <text evidence="2 6">Belongs to the acyl-CoA dehydrogenase family.</text>
</comment>
<dbReference type="EC" id="1.3.99.-" evidence="10"/>
<dbReference type="GO" id="GO:0050660">
    <property type="term" value="F:flavin adenine dinucleotide binding"/>
    <property type="evidence" value="ECO:0007669"/>
    <property type="project" value="InterPro"/>
</dbReference>
<evidence type="ECO:0000313" key="11">
    <source>
        <dbReference type="Proteomes" id="UP000053235"/>
    </source>
</evidence>
<evidence type="ECO:0000256" key="4">
    <source>
        <dbReference type="ARBA" id="ARBA00022827"/>
    </source>
</evidence>
<reference evidence="11" key="1">
    <citation type="submission" date="2015-07" db="EMBL/GenBank/DDBJ databases">
        <authorList>
            <person name="Rodrigo-Torres Lidia"/>
            <person name="Arahal R.David."/>
        </authorList>
    </citation>
    <scope>NUCLEOTIDE SEQUENCE [LARGE SCALE GENOMIC DNA]</scope>
    <source>
        <strain evidence="11">CECT 5112</strain>
    </source>
</reference>
<feature type="domain" description="Acyl-CoA oxidase/dehydrogenase middle" evidence="8">
    <location>
        <begin position="125"/>
        <end position="209"/>
    </location>
</feature>
<evidence type="ECO:0000256" key="2">
    <source>
        <dbReference type="ARBA" id="ARBA00009347"/>
    </source>
</evidence>
<name>A0A0M7AR84_9HYPH</name>
<dbReference type="Proteomes" id="UP000053235">
    <property type="component" value="Unassembled WGS sequence"/>
</dbReference>
<sequence>MNFNYSEEQSLISDSLGKLLSDGCSQAARRALIAEEQYHDPAIWSALGELGMLGLPIAEAYAGVGGTAVDTMVAAVEFGRHLSLEPFTASVVLGGGALQLAGTEDQKKAFLPGIADGSKRAAVGFLEPESRFDLSSVTTRAEPDGDGYRLTGRKTAVIGAPPADILIVSARTSGATAEPEGLSVFVVRPAASGVEIKPYRFADGRTGADIVLNSVQVAASDMLGPKDKAGDIIEHVADLGTAALCAEALGALEKIIAMTTEYLKVRTQFGRPIGEFQALQHQLAEMTIDFEHAKSLVFEAAMTADSPDAPLRKKAVSAAKVYLGERGRVICQNAIQMHGGIGMTDEYELGDYVKRAMFAEKAFGDTDHHLERYARQMT</sequence>
<organism evidence="10 11">
    <name type="scientific">Roseibium alexandrii</name>
    <dbReference type="NCBI Taxonomy" id="388408"/>
    <lineage>
        <taxon>Bacteria</taxon>
        <taxon>Pseudomonadati</taxon>
        <taxon>Pseudomonadota</taxon>
        <taxon>Alphaproteobacteria</taxon>
        <taxon>Hyphomicrobiales</taxon>
        <taxon>Stappiaceae</taxon>
        <taxon>Roseibium</taxon>
    </lineage>
</organism>
<dbReference type="Gene3D" id="2.40.110.10">
    <property type="entry name" value="Butyryl-CoA Dehydrogenase, subunit A, domain 2"/>
    <property type="match status" value="1"/>
</dbReference>
<dbReference type="SUPFAM" id="SSF47203">
    <property type="entry name" value="Acyl-CoA dehydrogenase C-terminal domain-like"/>
    <property type="match status" value="1"/>
</dbReference>
<dbReference type="Pfam" id="PF02770">
    <property type="entry name" value="Acyl-CoA_dh_M"/>
    <property type="match status" value="1"/>
</dbReference>
<dbReference type="InterPro" id="IPR046373">
    <property type="entry name" value="Acyl-CoA_Oxase/DH_mid-dom_sf"/>
</dbReference>
<dbReference type="PANTHER" id="PTHR43884:SF20">
    <property type="entry name" value="ACYL-COA DEHYDROGENASE FADE28"/>
    <property type="match status" value="1"/>
</dbReference>
<dbReference type="InterPro" id="IPR009100">
    <property type="entry name" value="AcylCoA_DH/oxidase_NM_dom_sf"/>
</dbReference>
<dbReference type="STRING" id="388408.LAX5112_04464"/>
<gene>
    <name evidence="10" type="primary">acdA_4</name>
    <name evidence="10" type="ORF">LAX5112_04464</name>
</gene>
<dbReference type="AlphaFoldDB" id="A0A0M7AR84"/>
<keyword evidence="5 6" id="KW-0560">Oxidoreductase</keyword>
<dbReference type="Gene3D" id="1.10.540.10">
    <property type="entry name" value="Acyl-CoA dehydrogenase/oxidase, N-terminal domain"/>
    <property type="match status" value="1"/>
</dbReference>
<dbReference type="PANTHER" id="PTHR43884">
    <property type="entry name" value="ACYL-COA DEHYDROGENASE"/>
    <property type="match status" value="1"/>
</dbReference>
<keyword evidence="3 6" id="KW-0285">Flavoprotein</keyword>
<dbReference type="InterPro" id="IPR006091">
    <property type="entry name" value="Acyl-CoA_Oxase/DH_mid-dom"/>
</dbReference>
<dbReference type="InterPro" id="IPR036250">
    <property type="entry name" value="AcylCo_DH-like_C"/>
</dbReference>
<proteinExistence type="inferred from homology"/>
<evidence type="ECO:0000259" key="9">
    <source>
        <dbReference type="Pfam" id="PF02771"/>
    </source>
</evidence>
<dbReference type="GO" id="GO:0003995">
    <property type="term" value="F:acyl-CoA dehydrogenase activity"/>
    <property type="evidence" value="ECO:0007669"/>
    <property type="project" value="TreeGrafter"/>
</dbReference>
<dbReference type="CDD" id="cd00567">
    <property type="entry name" value="ACAD"/>
    <property type="match status" value="1"/>
</dbReference>
<accession>A0A0M7AR84</accession>
<evidence type="ECO:0000256" key="1">
    <source>
        <dbReference type="ARBA" id="ARBA00001974"/>
    </source>
</evidence>
<evidence type="ECO:0000313" key="10">
    <source>
        <dbReference type="EMBL" id="CTQ76094.1"/>
    </source>
</evidence>
<evidence type="ECO:0000259" key="8">
    <source>
        <dbReference type="Pfam" id="PF02770"/>
    </source>
</evidence>
<evidence type="ECO:0000259" key="7">
    <source>
        <dbReference type="Pfam" id="PF00441"/>
    </source>
</evidence>
<dbReference type="RefSeq" id="WP_055673667.1">
    <property type="nucleotide sequence ID" value="NZ_CXWD01000024.1"/>
</dbReference>
<dbReference type="SUPFAM" id="SSF56645">
    <property type="entry name" value="Acyl-CoA dehydrogenase NM domain-like"/>
    <property type="match status" value="1"/>
</dbReference>
<comment type="cofactor">
    <cofactor evidence="1 6">
        <name>FAD</name>
        <dbReference type="ChEBI" id="CHEBI:57692"/>
    </cofactor>
</comment>
<dbReference type="InterPro" id="IPR013786">
    <property type="entry name" value="AcylCoA_DH/ox_N"/>
</dbReference>
<feature type="domain" description="Acyl-CoA dehydrogenase/oxidase C-terminal" evidence="7">
    <location>
        <begin position="240"/>
        <end position="377"/>
    </location>
</feature>
<evidence type="ECO:0000256" key="3">
    <source>
        <dbReference type="ARBA" id="ARBA00022630"/>
    </source>
</evidence>
<dbReference type="Pfam" id="PF02771">
    <property type="entry name" value="Acyl-CoA_dh_N"/>
    <property type="match status" value="1"/>
</dbReference>
<protein>
    <submittedName>
        <fullName evidence="10">Acyl-CoA dehydrogenase</fullName>
        <ecNumber evidence="10">1.3.99.-</ecNumber>
    </submittedName>
</protein>
<dbReference type="Gene3D" id="1.20.140.10">
    <property type="entry name" value="Butyryl-CoA Dehydrogenase, subunit A, domain 3"/>
    <property type="match status" value="1"/>
</dbReference>
<feature type="domain" description="Acyl-CoA dehydrogenase/oxidase N-terminal" evidence="9">
    <location>
        <begin position="6"/>
        <end position="117"/>
    </location>
</feature>
<dbReference type="EMBL" id="CXWD01000024">
    <property type="protein sequence ID" value="CTQ76094.1"/>
    <property type="molecule type" value="Genomic_DNA"/>
</dbReference>
<dbReference type="InterPro" id="IPR009075">
    <property type="entry name" value="AcylCo_DH/oxidase_C"/>
</dbReference>
<evidence type="ECO:0000256" key="6">
    <source>
        <dbReference type="RuleBase" id="RU362125"/>
    </source>
</evidence>
<dbReference type="InterPro" id="IPR037069">
    <property type="entry name" value="AcylCoA_DH/ox_N_sf"/>
</dbReference>
<dbReference type="OrthoDB" id="7328575at2"/>